<feature type="domain" description="Nucleoporin Nup133/Nup155-like C-terminal" evidence="4">
    <location>
        <begin position="45"/>
        <end position="349"/>
    </location>
</feature>
<gene>
    <name evidence="5" type="ORF">SARC_10737</name>
</gene>
<dbReference type="InterPro" id="IPR042537">
    <property type="entry name" value="Nucleoporin_Nup155_C_2"/>
</dbReference>
<dbReference type="PANTHER" id="PTHR10350">
    <property type="entry name" value="NUCLEAR PORE COMPLEX PROTEIN NUP155"/>
    <property type="match status" value="1"/>
</dbReference>
<evidence type="ECO:0000256" key="1">
    <source>
        <dbReference type="ARBA" id="ARBA00004123"/>
    </source>
</evidence>
<dbReference type="PANTHER" id="PTHR10350:SF6">
    <property type="entry name" value="NUCLEAR PORE COMPLEX PROTEIN NUP155"/>
    <property type="match status" value="1"/>
</dbReference>
<dbReference type="GO" id="GO:0006606">
    <property type="term" value="P:protein import into nucleus"/>
    <property type="evidence" value="ECO:0007669"/>
    <property type="project" value="TreeGrafter"/>
</dbReference>
<keyword evidence="2" id="KW-0813">Transport</keyword>
<feature type="non-terminal residue" evidence="5">
    <location>
        <position position="350"/>
    </location>
</feature>
<evidence type="ECO:0000313" key="6">
    <source>
        <dbReference type="Proteomes" id="UP000054560"/>
    </source>
</evidence>
<dbReference type="Gene3D" id="1.25.40.440">
    <property type="entry name" value="Nucleoporin, helical domain, central subdomain"/>
    <property type="match status" value="1"/>
</dbReference>
<dbReference type="STRING" id="667725.A0A0L0FJX0"/>
<dbReference type="GeneID" id="25911241"/>
<dbReference type="InterPro" id="IPR004870">
    <property type="entry name" value="Nucleoporin_Nup155"/>
</dbReference>
<evidence type="ECO:0000313" key="5">
    <source>
        <dbReference type="EMBL" id="KNC76781.1"/>
    </source>
</evidence>
<protein>
    <recommendedName>
        <fullName evidence="4">Nucleoporin Nup133/Nup155-like C-terminal domain-containing protein</fullName>
    </recommendedName>
</protein>
<dbReference type="GO" id="GO:0036228">
    <property type="term" value="P:protein localization to nuclear inner membrane"/>
    <property type="evidence" value="ECO:0007669"/>
    <property type="project" value="TreeGrafter"/>
</dbReference>
<keyword evidence="3" id="KW-0539">Nucleus</keyword>
<name>A0A0L0FJX0_9EUKA</name>
<proteinExistence type="predicted"/>
<dbReference type="InterPro" id="IPR007187">
    <property type="entry name" value="Nucleoporin_Nup133/Nup155_C"/>
</dbReference>
<reference evidence="5 6" key="1">
    <citation type="submission" date="2011-02" db="EMBL/GenBank/DDBJ databases">
        <title>The Genome Sequence of Sphaeroforma arctica JP610.</title>
        <authorList>
            <consortium name="The Broad Institute Genome Sequencing Platform"/>
            <person name="Russ C."/>
            <person name="Cuomo C."/>
            <person name="Young S.K."/>
            <person name="Zeng Q."/>
            <person name="Gargeya S."/>
            <person name="Alvarado L."/>
            <person name="Berlin A."/>
            <person name="Chapman S.B."/>
            <person name="Chen Z."/>
            <person name="Freedman E."/>
            <person name="Gellesch M."/>
            <person name="Goldberg J."/>
            <person name="Griggs A."/>
            <person name="Gujja S."/>
            <person name="Heilman E."/>
            <person name="Heiman D."/>
            <person name="Howarth C."/>
            <person name="Mehta T."/>
            <person name="Neiman D."/>
            <person name="Pearson M."/>
            <person name="Roberts A."/>
            <person name="Saif S."/>
            <person name="Shea T."/>
            <person name="Shenoy N."/>
            <person name="Sisk P."/>
            <person name="Stolte C."/>
            <person name="Sykes S."/>
            <person name="White J."/>
            <person name="Yandava C."/>
            <person name="Burger G."/>
            <person name="Gray M.W."/>
            <person name="Holland P.W.H."/>
            <person name="King N."/>
            <person name="Lang F.B.F."/>
            <person name="Roger A.J."/>
            <person name="Ruiz-Trillo I."/>
            <person name="Haas B."/>
            <person name="Nusbaum C."/>
            <person name="Birren B."/>
        </authorList>
    </citation>
    <scope>NUCLEOTIDE SEQUENCE [LARGE SCALE GENOMIC DNA]</scope>
    <source>
        <strain evidence="5 6">JP610</strain>
    </source>
</reference>
<dbReference type="EMBL" id="KQ242965">
    <property type="protein sequence ID" value="KNC76781.1"/>
    <property type="molecule type" value="Genomic_DNA"/>
</dbReference>
<dbReference type="RefSeq" id="XP_014150683.1">
    <property type="nucleotide sequence ID" value="XM_014295208.1"/>
</dbReference>
<dbReference type="AlphaFoldDB" id="A0A0L0FJX0"/>
<keyword evidence="6" id="KW-1185">Reference proteome</keyword>
<sequence>MSSPERMRQTVAAVVKRFINNEGVNTSELAEIAKTMDEIGTKHGCDLIPDIVQCCLAMADKIRENKALPTQEHDQRGRIAGYSLTINELAEQNRQKREECYKLICGYLQTPLDEPTRTFNEAALHDALQSENAEWLTYFYTWLTENPKYRLLLVSMAPANEDLLRDHIHADYRKAMGTLIRATTPEQDQNQADVLDIAENWANYQVQRKQHYAGACVLFSLAMTEGNIFIGKRIEYFRKAKAYLKVAKWNNCQESRSTEFDDWTGAITDRIALAELQKEMLKMLDTLAVPSDLVKTVEATLKCNLCDVDQLWGTVLVPLRMNTMCLRVLALADIRDQRRVFHLWGNLLEE</sequence>
<dbReference type="GO" id="GO:0006405">
    <property type="term" value="P:RNA export from nucleus"/>
    <property type="evidence" value="ECO:0007669"/>
    <property type="project" value="TreeGrafter"/>
</dbReference>
<evidence type="ECO:0000256" key="2">
    <source>
        <dbReference type="ARBA" id="ARBA00022448"/>
    </source>
</evidence>
<dbReference type="GO" id="GO:0044611">
    <property type="term" value="C:nuclear pore inner ring"/>
    <property type="evidence" value="ECO:0007669"/>
    <property type="project" value="TreeGrafter"/>
</dbReference>
<evidence type="ECO:0000259" key="4">
    <source>
        <dbReference type="Pfam" id="PF03177"/>
    </source>
</evidence>
<dbReference type="Pfam" id="PF03177">
    <property type="entry name" value="Nucleoporin_C"/>
    <property type="match status" value="1"/>
</dbReference>
<dbReference type="Proteomes" id="UP000054560">
    <property type="component" value="Unassembled WGS sequence"/>
</dbReference>
<evidence type="ECO:0000256" key="3">
    <source>
        <dbReference type="ARBA" id="ARBA00023242"/>
    </source>
</evidence>
<comment type="subcellular location">
    <subcellularLocation>
        <location evidence="1">Nucleus</location>
    </subcellularLocation>
</comment>
<dbReference type="GO" id="GO:0000972">
    <property type="term" value="P:transcription-dependent tethering of RNA polymerase II gene DNA at nuclear periphery"/>
    <property type="evidence" value="ECO:0007669"/>
    <property type="project" value="TreeGrafter"/>
</dbReference>
<dbReference type="OrthoDB" id="338970at2759"/>
<dbReference type="GO" id="GO:0017056">
    <property type="term" value="F:structural constituent of nuclear pore"/>
    <property type="evidence" value="ECO:0007669"/>
    <property type="project" value="InterPro"/>
</dbReference>
<organism evidence="5 6">
    <name type="scientific">Sphaeroforma arctica JP610</name>
    <dbReference type="NCBI Taxonomy" id="667725"/>
    <lineage>
        <taxon>Eukaryota</taxon>
        <taxon>Ichthyosporea</taxon>
        <taxon>Ichthyophonida</taxon>
        <taxon>Sphaeroforma</taxon>
    </lineage>
</organism>
<dbReference type="Gene3D" id="1.20.120.1050">
    <property type="match status" value="1"/>
</dbReference>
<accession>A0A0L0FJX0</accession>